<evidence type="ECO:0000256" key="3">
    <source>
        <dbReference type="ARBA" id="ARBA00022989"/>
    </source>
</evidence>
<keyword evidence="3" id="KW-1133">Transmembrane helix</keyword>
<dbReference type="InterPro" id="IPR051495">
    <property type="entry name" value="Epithelial_Barrier/Signaling"/>
</dbReference>
<dbReference type="PANTHER" id="PTHR13802:SF52">
    <property type="entry name" value="MUCIN-4"/>
    <property type="match status" value="1"/>
</dbReference>
<sequence>MVPDVGVHIAVFRVAIVIYRGEKIYKTVKTAMKTIQVNSNMNCNSWSQIQENSSIWNKNLLPCPNTLRQVKVARAQYEPDAMCREDGFISFNCWFQQGRQQFNEDSAIACFRSVQSNVHGTSGECCYNRGGYIITRGTGAGSDDRYHSGHTFWKHQFDDVLPLLACCKLETDIEACNKYFQYRPSRRGSDTMGQFGGTWGDPHFLTLDGTSYTFNGHSEYIYLVIPTEQSIKFDSSVSLQLESQIRTVPLEGIRNKVTAIKTFAARMVSMNVSIIVSRRNQVVVRLNNDELLFLLDEDALTEVNTTTLSFEDFSIIKNQTNGQLTLSWSIGVSIQVTPVFVNTTSTVVLNVGTALSGELKGNWTLGLIGGYDGNPANDLRTKNGTLVGSIDSLTSKQIHELYGTTWAIGPSQSLFRYEANDRASFYASQNLIYIPIFDEPTAGSQESNRTCYYDAAITNDISFGRASWHAAEEQIEQRESLRNPPKLSDGLSLTHSVKTGQQVNILFNATSEFTTIIACKLLHGPSESTLEERTGQYRWKVPEETTIGSSIPVQVSATDETYSLTSTYEVELTVEPRNNAQTKTSSIFLLILVVSLQVLCVQQEITQK</sequence>
<dbReference type="EMBL" id="CAJNYT010001287">
    <property type="protein sequence ID" value="CAF3402964.1"/>
    <property type="molecule type" value="Genomic_DNA"/>
</dbReference>
<dbReference type="PROSITE" id="PS51233">
    <property type="entry name" value="VWFD"/>
    <property type="match status" value="1"/>
</dbReference>
<dbReference type="InterPro" id="IPR005533">
    <property type="entry name" value="AMOP_dom"/>
</dbReference>
<evidence type="ECO:0000256" key="1">
    <source>
        <dbReference type="ARBA" id="ARBA00004370"/>
    </source>
</evidence>
<evidence type="ECO:0000256" key="4">
    <source>
        <dbReference type="ARBA" id="ARBA00023136"/>
    </source>
</evidence>
<dbReference type="PROSITE" id="PS50856">
    <property type="entry name" value="AMOP"/>
    <property type="match status" value="1"/>
</dbReference>
<evidence type="ECO:0000256" key="2">
    <source>
        <dbReference type="ARBA" id="ARBA00022692"/>
    </source>
</evidence>
<dbReference type="SMART" id="SM00723">
    <property type="entry name" value="AMOP"/>
    <property type="match status" value="1"/>
</dbReference>
<name>A0A818ACS1_9BILA</name>
<dbReference type="InterPro" id="IPR001846">
    <property type="entry name" value="VWF_type-D"/>
</dbReference>
<comment type="subcellular location">
    <subcellularLocation>
        <location evidence="1">Membrane</location>
    </subcellularLocation>
</comment>
<dbReference type="AlphaFoldDB" id="A0A818ACS1"/>
<evidence type="ECO:0000259" key="6">
    <source>
        <dbReference type="PROSITE" id="PS51233"/>
    </source>
</evidence>
<evidence type="ECO:0000313" key="7">
    <source>
        <dbReference type="EMBL" id="CAF3402964.1"/>
    </source>
</evidence>
<dbReference type="Pfam" id="PF03782">
    <property type="entry name" value="AMOP"/>
    <property type="match status" value="1"/>
</dbReference>
<dbReference type="PANTHER" id="PTHR13802">
    <property type="entry name" value="MUCIN 4-RELATED"/>
    <property type="match status" value="1"/>
</dbReference>
<gene>
    <name evidence="7" type="ORF">GRG538_LOCUS10184</name>
</gene>
<keyword evidence="2" id="KW-0812">Transmembrane</keyword>
<comment type="caution">
    <text evidence="7">The sequence shown here is derived from an EMBL/GenBank/DDBJ whole genome shotgun (WGS) entry which is preliminary data.</text>
</comment>
<feature type="domain" description="VWFD" evidence="6">
    <location>
        <begin position="194"/>
        <end position="414"/>
    </location>
</feature>
<accession>A0A818ACS1</accession>
<dbReference type="GO" id="GO:0016020">
    <property type="term" value="C:membrane"/>
    <property type="evidence" value="ECO:0007669"/>
    <property type="project" value="UniProtKB-SubCell"/>
</dbReference>
<proteinExistence type="predicted"/>
<protein>
    <submittedName>
        <fullName evidence="7">Uncharacterized protein</fullName>
    </submittedName>
</protein>
<dbReference type="Proteomes" id="UP000663872">
    <property type="component" value="Unassembled WGS sequence"/>
</dbReference>
<evidence type="ECO:0000313" key="8">
    <source>
        <dbReference type="Proteomes" id="UP000663872"/>
    </source>
</evidence>
<organism evidence="7 8">
    <name type="scientific">Rotaria socialis</name>
    <dbReference type="NCBI Taxonomy" id="392032"/>
    <lineage>
        <taxon>Eukaryota</taxon>
        <taxon>Metazoa</taxon>
        <taxon>Spiralia</taxon>
        <taxon>Gnathifera</taxon>
        <taxon>Rotifera</taxon>
        <taxon>Eurotatoria</taxon>
        <taxon>Bdelloidea</taxon>
        <taxon>Philodinida</taxon>
        <taxon>Philodinidae</taxon>
        <taxon>Rotaria</taxon>
    </lineage>
</organism>
<dbReference type="Pfam" id="PF00094">
    <property type="entry name" value="VWD"/>
    <property type="match status" value="1"/>
</dbReference>
<evidence type="ECO:0000259" key="5">
    <source>
        <dbReference type="PROSITE" id="PS50856"/>
    </source>
</evidence>
<reference evidence="7" key="1">
    <citation type="submission" date="2021-02" db="EMBL/GenBank/DDBJ databases">
        <authorList>
            <person name="Nowell W R."/>
        </authorList>
    </citation>
    <scope>NUCLEOTIDE SEQUENCE</scope>
</reference>
<keyword evidence="4" id="KW-0472">Membrane</keyword>
<feature type="domain" description="AMOP" evidence="5">
    <location>
        <begin position="35"/>
        <end position="183"/>
    </location>
</feature>